<evidence type="ECO:0000313" key="15">
    <source>
        <dbReference type="Proteomes" id="UP000586704"/>
    </source>
</evidence>
<dbReference type="SUPFAM" id="SSF57667">
    <property type="entry name" value="beta-beta-alpha zinc fingers"/>
    <property type="match status" value="2"/>
</dbReference>
<evidence type="ECO:0000256" key="9">
    <source>
        <dbReference type="ARBA" id="ARBA00023125"/>
    </source>
</evidence>
<dbReference type="AlphaFoldDB" id="A0A7L4N6P1"/>
<dbReference type="GO" id="GO:0003677">
    <property type="term" value="F:DNA binding"/>
    <property type="evidence" value="ECO:0007669"/>
    <property type="project" value="UniProtKB-KW"/>
</dbReference>
<dbReference type="FunFam" id="3.30.160.60:FF:000226">
    <property type="entry name" value="Zinc finger protein 236 variant"/>
    <property type="match status" value="1"/>
</dbReference>
<evidence type="ECO:0000256" key="8">
    <source>
        <dbReference type="ARBA" id="ARBA00023015"/>
    </source>
</evidence>
<protein>
    <submittedName>
        <fullName evidence="14">ZN236 protein</fullName>
    </submittedName>
</protein>
<evidence type="ECO:0000256" key="12">
    <source>
        <dbReference type="PROSITE-ProRule" id="PRU00042"/>
    </source>
</evidence>
<dbReference type="Gene3D" id="3.30.160.60">
    <property type="entry name" value="Classic Zinc Finger"/>
    <property type="match status" value="4"/>
</dbReference>
<evidence type="ECO:0000256" key="7">
    <source>
        <dbReference type="ARBA" id="ARBA00022833"/>
    </source>
</evidence>
<keyword evidence="8" id="KW-0805">Transcription regulation</keyword>
<comment type="function">
    <text evidence="1">May be involved in transcriptional regulation.</text>
</comment>
<keyword evidence="11" id="KW-0539">Nucleus</keyword>
<dbReference type="PROSITE" id="PS50157">
    <property type="entry name" value="ZINC_FINGER_C2H2_2"/>
    <property type="match status" value="3"/>
</dbReference>
<proteinExistence type="inferred from homology"/>
<dbReference type="FunFam" id="3.30.160.60:FF:001267">
    <property type="entry name" value="Zinc finger protein 236"/>
    <property type="match status" value="1"/>
</dbReference>
<evidence type="ECO:0000256" key="11">
    <source>
        <dbReference type="ARBA" id="ARBA00023242"/>
    </source>
</evidence>
<keyword evidence="10" id="KW-0804">Transcription</keyword>
<dbReference type="InterPro" id="IPR013087">
    <property type="entry name" value="Znf_C2H2_type"/>
</dbReference>
<evidence type="ECO:0000259" key="13">
    <source>
        <dbReference type="PROSITE" id="PS50157"/>
    </source>
</evidence>
<keyword evidence="15" id="KW-1185">Reference proteome</keyword>
<evidence type="ECO:0000256" key="3">
    <source>
        <dbReference type="ARBA" id="ARBA00006991"/>
    </source>
</evidence>
<sequence length="102" mass="11722">SNRCEYCNKGFKKSSHLKQHVRSHTGEKPYKCQLCGRGFVSSGVLKSHEKTHTGNRVYHLLEIHMYMSSGIIRHVRIHTGEKPYKCEECGKSFTVKSTLDCH</sequence>
<comment type="similarity">
    <text evidence="3">Belongs to the krueppel C2H2-type zinc-finger protein family.</text>
</comment>
<keyword evidence="4" id="KW-0479">Metal-binding</keyword>
<keyword evidence="9" id="KW-0238">DNA-binding</keyword>
<organism evidence="14 15">
    <name type="scientific">Ceyx cyanopectus</name>
    <name type="common">Indigo-banded kingfisher</name>
    <dbReference type="NCBI Taxonomy" id="390723"/>
    <lineage>
        <taxon>Eukaryota</taxon>
        <taxon>Metazoa</taxon>
        <taxon>Chordata</taxon>
        <taxon>Craniata</taxon>
        <taxon>Vertebrata</taxon>
        <taxon>Euteleostomi</taxon>
        <taxon>Archelosauria</taxon>
        <taxon>Archosauria</taxon>
        <taxon>Dinosauria</taxon>
        <taxon>Saurischia</taxon>
        <taxon>Theropoda</taxon>
        <taxon>Coelurosauria</taxon>
        <taxon>Aves</taxon>
        <taxon>Neognathae</taxon>
        <taxon>Neoaves</taxon>
        <taxon>Telluraves</taxon>
        <taxon>Coraciimorphae</taxon>
        <taxon>Coraciiformes</taxon>
        <taxon>Alcedinidae</taxon>
        <taxon>Ceyx</taxon>
    </lineage>
</organism>
<dbReference type="GO" id="GO:0005634">
    <property type="term" value="C:nucleus"/>
    <property type="evidence" value="ECO:0007669"/>
    <property type="project" value="UniProtKB-SubCell"/>
</dbReference>
<dbReference type="Pfam" id="PF00096">
    <property type="entry name" value="zf-C2H2"/>
    <property type="match status" value="2"/>
</dbReference>
<dbReference type="InterPro" id="IPR036236">
    <property type="entry name" value="Znf_C2H2_sf"/>
</dbReference>
<feature type="domain" description="C2H2-type" evidence="13">
    <location>
        <begin position="2"/>
        <end position="29"/>
    </location>
</feature>
<evidence type="ECO:0000256" key="5">
    <source>
        <dbReference type="ARBA" id="ARBA00022737"/>
    </source>
</evidence>
<keyword evidence="7" id="KW-0862">Zinc</keyword>
<dbReference type="PANTHER" id="PTHR16515">
    <property type="entry name" value="PR DOMAIN ZINC FINGER PROTEIN"/>
    <property type="match status" value="1"/>
</dbReference>
<feature type="domain" description="C2H2-type" evidence="13">
    <location>
        <begin position="30"/>
        <end position="57"/>
    </location>
</feature>
<evidence type="ECO:0000256" key="1">
    <source>
        <dbReference type="ARBA" id="ARBA00003767"/>
    </source>
</evidence>
<feature type="non-terminal residue" evidence="14">
    <location>
        <position position="102"/>
    </location>
</feature>
<feature type="non-terminal residue" evidence="14">
    <location>
        <position position="1"/>
    </location>
</feature>
<comment type="caution">
    <text evidence="14">The sequence shown here is derived from an EMBL/GenBank/DDBJ whole genome shotgun (WGS) entry which is preliminary data.</text>
</comment>
<dbReference type="GO" id="GO:0010468">
    <property type="term" value="P:regulation of gene expression"/>
    <property type="evidence" value="ECO:0007669"/>
    <property type="project" value="TreeGrafter"/>
</dbReference>
<gene>
    <name evidence="14" type="primary">Znf236_0</name>
    <name evidence="14" type="ORF">CEYCYA_R03531</name>
</gene>
<evidence type="ECO:0000256" key="4">
    <source>
        <dbReference type="ARBA" id="ARBA00022723"/>
    </source>
</evidence>
<evidence type="ECO:0000256" key="10">
    <source>
        <dbReference type="ARBA" id="ARBA00023163"/>
    </source>
</evidence>
<dbReference type="Pfam" id="PF13465">
    <property type="entry name" value="zf-H2C2_2"/>
    <property type="match status" value="1"/>
</dbReference>
<keyword evidence="5" id="KW-0677">Repeat</keyword>
<dbReference type="GO" id="GO:0008270">
    <property type="term" value="F:zinc ion binding"/>
    <property type="evidence" value="ECO:0007669"/>
    <property type="project" value="UniProtKB-KW"/>
</dbReference>
<reference evidence="14 15" key="1">
    <citation type="submission" date="2020-02" db="EMBL/GenBank/DDBJ databases">
        <title>Bird 10,000 Genomes (B10K) Project - Family phase.</title>
        <authorList>
            <person name="Zhang G."/>
        </authorList>
    </citation>
    <scope>NUCLEOTIDE SEQUENCE [LARGE SCALE GENOMIC DNA]</scope>
    <source>
        <strain evidence="14">B10K-DU-013-51</strain>
        <tissue evidence="14">Mixed tissue sample</tissue>
    </source>
</reference>
<evidence type="ECO:0000313" key="14">
    <source>
        <dbReference type="EMBL" id="NXY83724.1"/>
    </source>
</evidence>
<dbReference type="SMART" id="SM00355">
    <property type="entry name" value="ZnF_C2H2"/>
    <property type="match status" value="3"/>
</dbReference>
<dbReference type="Proteomes" id="UP000586704">
    <property type="component" value="Unassembled WGS sequence"/>
</dbReference>
<name>A0A7L4N6P1_9AVES</name>
<evidence type="ECO:0000256" key="6">
    <source>
        <dbReference type="ARBA" id="ARBA00022771"/>
    </source>
</evidence>
<dbReference type="EMBL" id="VYZU01024488">
    <property type="protein sequence ID" value="NXY83724.1"/>
    <property type="molecule type" value="Genomic_DNA"/>
</dbReference>
<comment type="subcellular location">
    <subcellularLocation>
        <location evidence="2">Nucleus</location>
    </subcellularLocation>
</comment>
<dbReference type="OrthoDB" id="6077919at2759"/>
<keyword evidence="6 12" id="KW-0863">Zinc-finger</keyword>
<dbReference type="PROSITE" id="PS00028">
    <property type="entry name" value="ZINC_FINGER_C2H2_1"/>
    <property type="match status" value="2"/>
</dbReference>
<feature type="domain" description="C2H2-type" evidence="13">
    <location>
        <begin position="84"/>
        <end position="102"/>
    </location>
</feature>
<evidence type="ECO:0000256" key="2">
    <source>
        <dbReference type="ARBA" id="ARBA00004123"/>
    </source>
</evidence>
<accession>A0A7L4N6P1</accession>
<dbReference type="PANTHER" id="PTHR16515:SF49">
    <property type="entry name" value="GASTRULA ZINC FINGER PROTEIN XLCGF49.1-LIKE-RELATED"/>
    <property type="match status" value="1"/>
</dbReference>
<dbReference type="InterPro" id="IPR050331">
    <property type="entry name" value="Zinc_finger"/>
</dbReference>
<dbReference type="FunFam" id="3.30.160.60:FF:002376">
    <property type="entry name" value="Zinc finger protein 236"/>
    <property type="match status" value="1"/>
</dbReference>